<sequence>MLTDPHEPCLATAVDALLTVGWADADPLPERIASERAHS</sequence>
<proteinExistence type="predicted"/>
<reference evidence="1 2" key="1">
    <citation type="submission" date="2019-03" db="EMBL/GenBank/DDBJ databases">
        <title>Genomic Encyclopedia of Type Strains, Phase IV (KMG-IV): sequencing the most valuable type-strain genomes for metagenomic binning, comparative biology and taxonomic classification.</title>
        <authorList>
            <person name="Goeker M."/>
        </authorList>
    </citation>
    <scope>NUCLEOTIDE SEQUENCE [LARGE SCALE GENOMIC DNA]</scope>
    <source>
        <strain evidence="1 2">DSM 44684</strain>
    </source>
</reference>
<accession>A0A4R1G012</accession>
<comment type="caution">
    <text evidence="1">The sequence shown here is derived from an EMBL/GenBank/DDBJ whole genome shotgun (WGS) entry which is preliminary data.</text>
</comment>
<dbReference type="Proteomes" id="UP000294856">
    <property type="component" value="Unassembled WGS sequence"/>
</dbReference>
<keyword evidence="2" id="KW-1185">Reference proteome</keyword>
<evidence type="ECO:0000313" key="1">
    <source>
        <dbReference type="EMBL" id="TCJ99399.1"/>
    </source>
</evidence>
<dbReference type="STRING" id="1210063.GCA_001612665_02392"/>
<dbReference type="AlphaFoldDB" id="A0A4R1G012"/>
<dbReference type="EMBL" id="SMFR01000001">
    <property type="protein sequence ID" value="TCJ99399.1"/>
    <property type="molecule type" value="Genomic_DNA"/>
</dbReference>
<evidence type="ECO:0000313" key="2">
    <source>
        <dbReference type="Proteomes" id="UP000294856"/>
    </source>
</evidence>
<organism evidence="1 2">
    <name type="scientific">Nocardia alba</name>
    <dbReference type="NCBI Taxonomy" id="225051"/>
    <lineage>
        <taxon>Bacteria</taxon>
        <taxon>Bacillati</taxon>
        <taxon>Actinomycetota</taxon>
        <taxon>Actinomycetes</taxon>
        <taxon>Mycobacteriales</taxon>
        <taxon>Nocardiaceae</taxon>
        <taxon>Nocardia</taxon>
    </lineage>
</organism>
<gene>
    <name evidence="1" type="ORF">DFR71_0374</name>
</gene>
<name>A0A4R1G012_9NOCA</name>
<protein>
    <submittedName>
        <fullName evidence="1">Uncharacterized protein</fullName>
    </submittedName>
</protein>